<dbReference type="SMART" id="SM00530">
    <property type="entry name" value="HTH_XRE"/>
    <property type="match status" value="1"/>
</dbReference>
<keyword evidence="3" id="KW-1185">Reference proteome</keyword>
<dbReference type="OrthoDB" id="9785138at2"/>
<dbReference type="InterPro" id="IPR010982">
    <property type="entry name" value="Lambda_DNA-bd_dom_sf"/>
</dbReference>
<dbReference type="Gene3D" id="1.10.260.40">
    <property type="entry name" value="lambda repressor-like DNA-binding domains"/>
    <property type="match status" value="1"/>
</dbReference>
<dbReference type="PROSITE" id="PS50943">
    <property type="entry name" value="HTH_CROC1"/>
    <property type="match status" value="1"/>
</dbReference>
<dbReference type="SUPFAM" id="SSF47413">
    <property type="entry name" value="lambda repressor-like DNA-binding domains"/>
    <property type="match status" value="1"/>
</dbReference>
<dbReference type="CDD" id="cd00093">
    <property type="entry name" value="HTH_XRE"/>
    <property type="match status" value="1"/>
</dbReference>
<evidence type="ECO:0000313" key="3">
    <source>
        <dbReference type="Proteomes" id="UP000284605"/>
    </source>
</evidence>
<dbReference type="RefSeq" id="WP_119780601.1">
    <property type="nucleotide sequence ID" value="NZ_QYUK01000011.1"/>
</dbReference>
<sequence>MTGTAEASEDPIQLARELFSRQLRALMAKAGITQTELASMSGLSKSLINAYLSQKAFPRSPQRRKLAAVFRIDPTDFLQFPRAPSAEPHGRAIPAMRSRRFRIPACRTDDPPT</sequence>
<gene>
    <name evidence="2" type="ORF">D3874_21300</name>
</gene>
<dbReference type="Proteomes" id="UP000284605">
    <property type="component" value="Unassembled WGS sequence"/>
</dbReference>
<dbReference type="EMBL" id="QYUK01000011">
    <property type="protein sequence ID" value="RJF89196.1"/>
    <property type="molecule type" value="Genomic_DNA"/>
</dbReference>
<dbReference type="Pfam" id="PF01381">
    <property type="entry name" value="HTH_3"/>
    <property type="match status" value="1"/>
</dbReference>
<accession>A0A418WGN6</accession>
<proteinExistence type="predicted"/>
<comment type="caution">
    <text evidence="2">The sequence shown here is derived from an EMBL/GenBank/DDBJ whole genome shotgun (WGS) entry which is preliminary data.</text>
</comment>
<organism evidence="2 3">
    <name type="scientific">Oleomonas cavernae</name>
    <dbReference type="NCBI Taxonomy" id="2320859"/>
    <lineage>
        <taxon>Bacteria</taxon>
        <taxon>Pseudomonadati</taxon>
        <taxon>Pseudomonadota</taxon>
        <taxon>Alphaproteobacteria</taxon>
        <taxon>Acetobacterales</taxon>
        <taxon>Acetobacteraceae</taxon>
        <taxon>Oleomonas</taxon>
    </lineage>
</organism>
<feature type="domain" description="HTH cro/C1-type" evidence="1">
    <location>
        <begin position="23"/>
        <end position="77"/>
    </location>
</feature>
<reference evidence="2 3" key="1">
    <citation type="submission" date="2018-09" db="EMBL/GenBank/DDBJ databases">
        <authorList>
            <person name="Zhu H."/>
        </authorList>
    </citation>
    <scope>NUCLEOTIDE SEQUENCE [LARGE SCALE GENOMIC DNA]</scope>
    <source>
        <strain evidence="2 3">K1W22B-8</strain>
    </source>
</reference>
<dbReference type="InterPro" id="IPR001387">
    <property type="entry name" value="Cro/C1-type_HTH"/>
</dbReference>
<evidence type="ECO:0000313" key="2">
    <source>
        <dbReference type="EMBL" id="RJF89196.1"/>
    </source>
</evidence>
<evidence type="ECO:0000259" key="1">
    <source>
        <dbReference type="PROSITE" id="PS50943"/>
    </source>
</evidence>
<dbReference type="GO" id="GO:0003677">
    <property type="term" value="F:DNA binding"/>
    <property type="evidence" value="ECO:0007669"/>
    <property type="project" value="InterPro"/>
</dbReference>
<protein>
    <submittedName>
        <fullName evidence="2">XRE family transcriptional regulator</fullName>
    </submittedName>
</protein>
<name>A0A418WGN6_9PROT</name>
<dbReference type="AlphaFoldDB" id="A0A418WGN6"/>